<feature type="region of interest" description="Disordered" evidence="2">
    <location>
        <begin position="332"/>
        <end position="366"/>
    </location>
</feature>
<comment type="caution">
    <text evidence="4">The sequence shown here is derived from an EMBL/GenBank/DDBJ whole genome shotgun (WGS) entry which is preliminary data.</text>
</comment>
<evidence type="ECO:0000313" key="5">
    <source>
        <dbReference type="Proteomes" id="UP001176940"/>
    </source>
</evidence>
<dbReference type="EMBL" id="CAUEEQ010017012">
    <property type="protein sequence ID" value="CAJ0940350.1"/>
    <property type="molecule type" value="Genomic_DNA"/>
</dbReference>
<dbReference type="InterPro" id="IPR058912">
    <property type="entry name" value="HTH_animal"/>
</dbReference>
<sequence>MELITKHEEIEINHIKDDITKIQTSLNKYNNVEDFNILNQRMEKNLLKLEEHVADIKHDKFQRDKRDYELNQVYTWKISRTWNRRNRRPQHDFFDSNYKGRRVSFTASHESMGSSSSNHNTSEDFLDVSFGSNRHNETFNERSGAISKAKNAGGGRGGSTNELLDYSILRDLQSDSLEKDCNMNKDFGTPNALFYPVQSRPTVLDTFQELVERDLMKLDSNIDFVHDNLTVLERQAIINENTNLVAVSPYRKSTDSNSILEAHSCHPKHVIKNIPVGEFIRLKRNCSSAAQFTQETESAVFRLKDRGYPNWMLHRAKSVTKDIDRKSLLWSDNEDSGSLSRNPNKNNNKMKKIKRKRLNENKHTEPASHSLSTINFSTVYSPQYAEIIQIVKKYVPILYSDVKLAHILDRTHIRYLAKKAPSLRDILSPSLYLHSITYPIRTHMNCNSEGVIYLIECDLCKLQYVGCTVGPLKRRFCKHISESALNNTSHNISAVSHHCKTIHAGNTSMIKVTAIEKVHKPPRGGDHRRKILNRESFWIFSLQSRVPLGLNKRLDLILHSGLSAPTNDVTAGSRSLLRVKHNDIAIQDAATSRIASDIVVKLVSVKVPFRVEQGSQTMQQIRQSHFVLEREDSSFYKD</sequence>
<protein>
    <recommendedName>
        <fullName evidence="3">Helix-turn-helix domain-containing protein</fullName>
    </recommendedName>
</protein>
<feature type="domain" description="Helix-turn-helix" evidence="3">
    <location>
        <begin position="259"/>
        <end position="315"/>
    </location>
</feature>
<feature type="coiled-coil region" evidence="1">
    <location>
        <begin position="32"/>
        <end position="59"/>
    </location>
</feature>
<organism evidence="4 5">
    <name type="scientific">Ranitomeya imitator</name>
    <name type="common">mimic poison frog</name>
    <dbReference type="NCBI Taxonomy" id="111125"/>
    <lineage>
        <taxon>Eukaryota</taxon>
        <taxon>Metazoa</taxon>
        <taxon>Chordata</taxon>
        <taxon>Craniata</taxon>
        <taxon>Vertebrata</taxon>
        <taxon>Euteleostomi</taxon>
        <taxon>Amphibia</taxon>
        <taxon>Batrachia</taxon>
        <taxon>Anura</taxon>
        <taxon>Neobatrachia</taxon>
        <taxon>Hyloidea</taxon>
        <taxon>Dendrobatidae</taxon>
        <taxon>Dendrobatinae</taxon>
        <taxon>Ranitomeya</taxon>
    </lineage>
</organism>
<name>A0ABN9LJ10_9NEOB</name>
<accession>A0ABN9LJ10</accession>
<dbReference type="InterPro" id="IPR035901">
    <property type="entry name" value="GIY-YIG_endonuc_sf"/>
</dbReference>
<dbReference type="Pfam" id="PF26215">
    <property type="entry name" value="HTH_animal"/>
    <property type="match status" value="1"/>
</dbReference>
<dbReference type="PANTHER" id="PTHR21301:SF13">
    <property type="match status" value="1"/>
</dbReference>
<proteinExistence type="predicted"/>
<keyword evidence="5" id="KW-1185">Reference proteome</keyword>
<dbReference type="Gene3D" id="3.40.1440.10">
    <property type="entry name" value="GIY-YIG endonuclease"/>
    <property type="match status" value="1"/>
</dbReference>
<feature type="compositionally biased region" description="Basic residues" evidence="2">
    <location>
        <begin position="348"/>
        <end position="357"/>
    </location>
</feature>
<dbReference type="Proteomes" id="UP001176940">
    <property type="component" value="Unassembled WGS sequence"/>
</dbReference>
<dbReference type="PANTHER" id="PTHR21301">
    <property type="entry name" value="REVERSE TRANSCRIPTASE"/>
    <property type="match status" value="1"/>
</dbReference>
<evidence type="ECO:0000256" key="2">
    <source>
        <dbReference type="SAM" id="MobiDB-lite"/>
    </source>
</evidence>
<evidence type="ECO:0000259" key="3">
    <source>
        <dbReference type="Pfam" id="PF26215"/>
    </source>
</evidence>
<evidence type="ECO:0000313" key="4">
    <source>
        <dbReference type="EMBL" id="CAJ0940350.1"/>
    </source>
</evidence>
<keyword evidence="1" id="KW-0175">Coiled coil</keyword>
<evidence type="ECO:0000256" key="1">
    <source>
        <dbReference type="SAM" id="Coils"/>
    </source>
</evidence>
<reference evidence="4" key="1">
    <citation type="submission" date="2023-07" db="EMBL/GenBank/DDBJ databases">
        <authorList>
            <person name="Stuckert A."/>
        </authorList>
    </citation>
    <scope>NUCLEOTIDE SEQUENCE</scope>
</reference>
<gene>
    <name evidence="4" type="ORF">RIMI_LOCUS8536974</name>
</gene>